<dbReference type="EC" id="5.4.99.29" evidence="9"/>
<evidence type="ECO:0000256" key="2">
    <source>
        <dbReference type="ARBA" id="ARBA00022552"/>
    </source>
</evidence>
<dbReference type="EMBL" id="JAXCLA010000005">
    <property type="protein sequence ID" value="MDY0746063.1"/>
    <property type="molecule type" value="Genomic_DNA"/>
</dbReference>
<comment type="function">
    <text evidence="7">Dual specificity enzyme that catalyzes the synthesis of pseudouridine from uracil-746 in 23S ribosomal RNA and from uracil-32 in the anticodon stem and loop of transfer RNAs.</text>
</comment>
<evidence type="ECO:0000259" key="16">
    <source>
        <dbReference type="Pfam" id="PF00849"/>
    </source>
</evidence>
<sequence>MDIVHVDAQLIVVNKPGGLLSVPGRGPDKQDCAIHRIQALYPEALTVHRLDMATSGLLLMARGPEQQRLLSAEFRERRVNKRYEAVLTGRVDGIAGEWQEVDLPLLTDWPNRPRQKIDHEHGKPSLTRWRIRSQDAGGTRVELEPVTGRTHQLRVHMLALGHPIVGDALYGPDPSEDQRLLLHASILELPERGIALHSPPDF</sequence>
<dbReference type="SUPFAM" id="SSF55120">
    <property type="entry name" value="Pseudouridine synthase"/>
    <property type="match status" value="1"/>
</dbReference>
<evidence type="ECO:0000313" key="17">
    <source>
        <dbReference type="EMBL" id="MDY0746063.1"/>
    </source>
</evidence>
<evidence type="ECO:0000256" key="4">
    <source>
        <dbReference type="ARBA" id="ARBA00023235"/>
    </source>
</evidence>
<reference evidence="17 18" key="1">
    <citation type="submission" date="2023-11" db="EMBL/GenBank/DDBJ databases">
        <title>Paucibacter sp. nov., isolated from fresh soil in Korea.</title>
        <authorList>
            <person name="Le N.T.T."/>
        </authorList>
    </citation>
    <scope>NUCLEOTIDE SEQUENCE [LARGE SCALE GENOMIC DNA]</scope>
    <source>
        <strain evidence="17 18">R3-3</strain>
    </source>
</reference>
<dbReference type="Proteomes" id="UP001285263">
    <property type="component" value="Unassembled WGS sequence"/>
</dbReference>
<dbReference type="PANTHER" id="PTHR21600:SF91">
    <property type="entry name" value="DUAL-SPECIFICITY RNA PSEUDOURIDINE SYNTHASE RLUA"/>
    <property type="match status" value="1"/>
</dbReference>
<comment type="similarity">
    <text evidence="1">Belongs to the pseudouridine synthase RluA family.</text>
</comment>
<evidence type="ECO:0000256" key="6">
    <source>
        <dbReference type="ARBA" id="ARBA00036916"/>
    </source>
</evidence>
<keyword evidence="2" id="KW-0698">rRNA processing</keyword>
<evidence type="ECO:0000256" key="15">
    <source>
        <dbReference type="ARBA" id="ARBA00043143"/>
    </source>
</evidence>
<evidence type="ECO:0000256" key="1">
    <source>
        <dbReference type="ARBA" id="ARBA00010876"/>
    </source>
</evidence>
<accession>A0ABU5DID6</accession>
<evidence type="ECO:0000313" key="18">
    <source>
        <dbReference type="Proteomes" id="UP001285263"/>
    </source>
</evidence>
<evidence type="ECO:0000256" key="5">
    <source>
        <dbReference type="ARBA" id="ARBA00036184"/>
    </source>
</evidence>
<evidence type="ECO:0000256" key="14">
    <source>
        <dbReference type="ARBA" id="ARBA00042883"/>
    </source>
</evidence>
<feature type="domain" description="Pseudouridine synthase RsuA/RluA-like" evidence="16">
    <location>
        <begin position="9"/>
        <end position="158"/>
    </location>
</feature>
<evidence type="ECO:0000256" key="9">
    <source>
        <dbReference type="ARBA" id="ARBA00038945"/>
    </source>
</evidence>
<proteinExistence type="inferred from homology"/>
<evidence type="ECO:0000256" key="12">
    <source>
        <dbReference type="ARBA" id="ARBA00042372"/>
    </source>
</evidence>
<dbReference type="InterPro" id="IPR050188">
    <property type="entry name" value="RluA_PseudoU_synthase"/>
</dbReference>
<organism evidence="17 18">
    <name type="scientific">Roseateles agri</name>
    <dbReference type="NCBI Taxonomy" id="3098619"/>
    <lineage>
        <taxon>Bacteria</taxon>
        <taxon>Pseudomonadati</taxon>
        <taxon>Pseudomonadota</taxon>
        <taxon>Betaproteobacteria</taxon>
        <taxon>Burkholderiales</taxon>
        <taxon>Sphaerotilaceae</taxon>
        <taxon>Roseateles</taxon>
    </lineage>
</organism>
<dbReference type="PROSITE" id="PS01129">
    <property type="entry name" value="PSI_RLU"/>
    <property type="match status" value="1"/>
</dbReference>
<evidence type="ECO:0000256" key="3">
    <source>
        <dbReference type="ARBA" id="ARBA00022694"/>
    </source>
</evidence>
<keyword evidence="4 17" id="KW-0413">Isomerase</keyword>
<name>A0ABU5DID6_9BURK</name>
<comment type="caution">
    <text evidence="17">The sequence shown here is derived from an EMBL/GenBank/DDBJ whole genome shotgun (WGS) entry which is preliminary data.</text>
</comment>
<evidence type="ECO:0000256" key="10">
    <source>
        <dbReference type="ARBA" id="ARBA00039988"/>
    </source>
</evidence>
<dbReference type="Pfam" id="PF00849">
    <property type="entry name" value="PseudoU_synth_2"/>
    <property type="match status" value="1"/>
</dbReference>
<dbReference type="PANTHER" id="PTHR21600">
    <property type="entry name" value="MITOCHONDRIAL RNA PSEUDOURIDINE SYNTHASE"/>
    <property type="match status" value="1"/>
</dbReference>
<dbReference type="InterPro" id="IPR006224">
    <property type="entry name" value="PsdUridine_synth_RluA-like_CS"/>
</dbReference>
<dbReference type="Gene3D" id="3.30.2350.10">
    <property type="entry name" value="Pseudouridine synthase"/>
    <property type="match status" value="1"/>
</dbReference>
<dbReference type="CDD" id="cd02869">
    <property type="entry name" value="PseudoU_synth_RluA_like"/>
    <property type="match status" value="1"/>
</dbReference>
<dbReference type="InterPro" id="IPR006145">
    <property type="entry name" value="PsdUridine_synth_RsuA/RluA"/>
</dbReference>
<protein>
    <recommendedName>
        <fullName evidence="10">Dual-specificity RNA pseudouridine synthase RluA</fullName>
        <ecNumber evidence="8">5.4.99.28</ecNumber>
        <ecNumber evidence="9">5.4.99.29</ecNumber>
    </recommendedName>
    <alternativeName>
        <fullName evidence="11">23S rRNA pseudouridine(746) synthase</fullName>
    </alternativeName>
    <alternativeName>
        <fullName evidence="14">Ribosomal large subunit pseudouridine synthase A</fullName>
    </alternativeName>
    <alternativeName>
        <fullName evidence="13">rRNA pseudouridylate synthase A</fullName>
    </alternativeName>
    <alternativeName>
        <fullName evidence="15">rRNA-uridine isomerase A</fullName>
    </alternativeName>
    <alternativeName>
        <fullName evidence="12">tRNA pseudouridine(32) synthase</fullName>
    </alternativeName>
</protein>
<dbReference type="RefSeq" id="WP_320423964.1">
    <property type="nucleotide sequence ID" value="NZ_JAXCLA010000005.1"/>
</dbReference>
<comment type="catalytic activity">
    <reaction evidence="6">
        <text>uridine(746) in 23S rRNA = pseudouridine(746) in 23S rRNA</text>
        <dbReference type="Rhea" id="RHEA:42548"/>
        <dbReference type="Rhea" id="RHEA-COMP:10109"/>
        <dbReference type="Rhea" id="RHEA-COMP:10110"/>
        <dbReference type="ChEBI" id="CHEBI:65314"/>
        <dbReference type="ChEBI" id="CHEBI:65315"/>
        <dbReference type="EC" id="5.4.99.29"/>
    </reaction>
</comment>
<evidence type="ECO:0000256" key="13">
    <source>
        <dbReference type="ARBA" id="ARBA00042844"/>
    </source>
</evidence>
<evidence type="ECO:0000256" key="7">
    <source>
        <dbReference type="ARBA" id="ARBA00037305"/>
    </source>
</evidence>
<keyword evidence="18" id="KW-1185">Reference proteome</keyword>
<evidence type="ECO:0000256" key="8">
    <source>
        <dbReference type="ARBA" id="ARBA00038944"/>
    </source>
</evidence>
<comment type="catalytic activity">
    <reaction evidence="5">
        <text>uridine(32) in tRNA = pseudouridine(32) in tRNA</text>
        <dbReference type="Rhea" id="RHEA:42544"/>
        <dbReference type="Rhea" id="RHEA-COMP:10107"/>
        <dbReference type="Rhea" id="RHEA-COMP:10108"/>
        <dbReference type="ChEBI" id="CHEBI:65314"/>
        <dbReference type="ChEBI" id="CHEBI:65315"/>
        <dbReference type="EC" id="5.4.99.28"/>
    </reaction>
</comment>
<dbReference type="EC" id="5.4.99.28" evidence="8"/>
<keyword evidence="3" id="KW-0819">tRNA processing</keyword>
<dbReference type="GO" id="GO:0016853">
    <property type="term" value="F:isomerase activity"/>
    <property type="evidence" value="ECO:0007669"/>
    <property type="project" value="UniProtKB-KW"/>
</dbReference>
<evidence type="ECO:0000256" key="11">
    <source>
        <dbReference type="ARBA" id="ARBA00041266"/>
    </source>
</evidence>
<gene>
    <name evidence="17" type="ORF">SNE35_16200</name>
</gene>
<dbReference type="InterPro" id="IPR020103">
    <property type="entry name" value="PsdUridine_synth_cat_dom_sf"/>
</dbReference>